<dbReference type="PANTHER" id="PTHR10683">
    <property type="entry name" value="TRANSALDOLASE"/>
    <property type="match status" value="1"/>
</dbReference>
<dbReference type="SUPFAM" id="SSF51569">
    <property type="entry name" value="Aldolase"/>
    <property type="match status" value="1"/>
</dbReference>
<proteinExistence type="predicted"/>
<protein>
    <submittedName>
        <fullName evidence="2">Transaldolase</fullName>
    </submittedName>
</protein>
<dbReference type="InterPro" id="IPR013785">
    <property type="entry name" value="Aldolase_TIM"/>
</dbReference>
<evidence type="ECO:0000256" key="1">
    <source>
        <dbReference type="ARBA" id="ARBA00023270"/>
    </source>
</evidence>
<dbReference type="PANTHER" id="PTHR10683:SF18">
    <property type="entry name" value="TRANSALDOLASE"/>
    <property type="match status" value="1"/>
</dbReference>
<dbReference type="GO" id="GO:0005975">
    <property type="term" value="P:carbohydrate metabolic process"/>
    <property type="evidence" value="ECO:0007669"/>
    <property type="project" value="InterPro"/>
</dbReference>
<reference evidence="2" key="1">
    <citation type="submission" date="2014-05" db="EMBL/GenBank/DDBJ databases">
        <title>The transcriptome of the halophilic microalga Tetraselmis sp. GSL018 isolated from the Great Salt Lake, Utah.</title>
        <authorList>
            <person name="Jinkerson R.E."/>
            <person name="D'Adamo S."/>
            <person name="Posewitz M.C."/>
        </authorList>
    </citation>
    <scope>NUCLEOTIDE SEQUENCE</scope>
    <source>
        <strain evidence="2">GSL018</strain>
    </source>
</reference>
<accession>A0A061S504</accession>
<dbReference type="Gene3D" id="3.20.20.70">
    <property type="entry name" value="Aldolase class I"/>
    <property type="match status" value="1"/>
</dbReference>
<keyword evidence="1" id="KW-0704">Schiff base</keyword>
<gene>
    <name evidence="2" type="primary">TALA</name>
    <name evidence="2" type="ORF">TSPGSL018_16111</name>
</gene>
<dbReference type="Pfam" id="PF00923">
    <property type="entry name" value="TAL_FSA"/>
    <property type="match status" value="1"/>
</dbReference>
<dbReference type="InterPro" id="IPR001585">
    <property type="entry name" value="TAL/FSA"/>
</dbReference>
<dbReference type="EMBL" id="GBEZ01007389">
    <property type="protein sequence ID" value="JAC78069.1"/>
    <property type="molecule type" value="Transcribed_RNA"/>
</dbReference>
<name>A0A061S504_9CHLO</name>
<organism evidence="2">
    <name type="scientific">Tetraselmis sp. GSL018</name>
    <dbReference type="NCBI Taxonomy" id="582737"/>
    <lineage>
        <taxon>Eukaryota</taxon>
        <taxon>Viridiplantae</taxon>
        <taxon>Chlorophyta</taxon>
        <taxon>core chlorophytes</taxon>
        <taxon>Chlorodendrophyceae</taxon>
        <taxon>Chlorodendrales</taxon>
        <taxon>Chlorodendraceae</taxon>
        <taxon>Tetraselmis</taxon>
    </lineage>
</organism>
<dbReference type="AlphaFoldDB" id="A0A061S504"/>
<sequence length="416" mass="44380">MFSTHVAVRRCTAQNAFCESRVFPERPQRFQLKRTVGTKRYNHRISGRTITTVCSAAEKPPSYAPSSTELEALSRVTGVVVDSMLNELSGGSKPKAATVTPSFILGVLKSTYGQEQFKSAVAGAVAYDKCKAYEGDQRVNCQLDKAMVNVGSILAAKVEGRVSTEVDPRISNDTDAIVKRVESLQTLYTENKVPADKLLYAIPGTWEGIQAVKQLEAKGTQCHVVHVYSLVQAVAAAQAKASVIQVNVGRVDDWYKKHPGFIRDPTGPREDSGLVSDVDPGVCLMAKIYDHVKAANPASQVMATGIRTKKQALALAGIDYIVTSSQVVDTLAAAATLSGFNDGLHGGDSAQDIEVQLSVESAKAATLSLTESITQAIFVDELGYMGFDLLKAGVEGAASNIERCGPFFSGLAGGQE</sequence>
<evidence type="ECO:0000313" key="2">
    <source>
        <dbReference type="EMBL" id="JAC78069.1"/>
    </source>
</evidence>